<dbReference type="OrthoDB" id="434240at2759"/>
<feature type="signal peptide" evidence="6">
    <location>
        <begin position="1"/>
        <end position="31"/>
    </location>
</feature>
<evidence type="ECO:0000256" key="3">
    <source>
        <dbReference type="ARBA" id="ARBA00022989"/>
    </source>
</evidence>
<protein>
    <submittedName>
        <fullName evidence="7">High-affinity nitrate transporter 2.1-like</fullName>
    </submittedName>
</protein>
<feature type="chain" id="PRO_5018293751" evidence="6">
    <location>
        <begin position="32"/>
        <end position="86"/>
    </location>
</feature>
<organism evidence="7 8">
    <name type="scientific">Panicum miliaceum</name>
    <name type="common">Proso millet</name>
    <name type="synonym">Broomcorn millet</name>
    <dbReference type="NCBI Taxonomy" id="4540"/>
    <lineage>
        <taxon>Eukaryota</taxon>
        <taxon>Viridiplantae</taxon>
        <taxon>Streptophyta</taxon>
        <taxon>Embryophyta</taxon>
        <taxon>Tracheophyta</taxon>
        <taxon>Spermatophyta</taxon>
        <taxon>Magnoliopsida</taxon>
        <taxon>Liliopsida</taxon>
        <taxon>Poales</taxon>
        <taxon>Poaceae</taxon>
        <taxon>PACMAD clade</taxon>
        <taxon>Panicoideae</taxon>
        <taxon>Panicodae</taxon>
        <taxon>Paniceae</taxon>
        <taxon>Panicinae</taxon>
        <taxon>Panicum</taxon>
        <taxon>Panicum sect. Panicum</taxon>
    </lineage>
</organism>
<keyword evidence="2" id="KW-0812">Transmembrane</keyword>
<feature type="region of interest" description="Disordered" evidence="5">
    <location>
        <begin position="67"/>
        <end position="86"/>
    </location>
</feature>
<evidence type="ECO:0000256" key="6">
    <source>
        <dbReference type="SAM" id="SignalP"/>
    </source>
</evidence>
<comment type="subcellular location">
    <subcellularLocation>
        <location evidence="1">Membrane</location>
        <topology evidence="1">Multi-pass membrane protein</topology>
    </subcellularLocation>
</comment>
<keyword evidence="4" id="KW-0472">Membrane</keyword>
<name>A0A3L6QL12_PANMI</name>
<dbReference type="GO" id="GO:0016020">
    <property type="term" value="C:membrane"/>
    <property type="evidence" value="ECO:0007669"/>
    <property type="project" value="UniProtKB-SubCell"/>
</dbReference>
<dbReference type="GO" id="GO:0015112">
    <property type="term" value="F:nitrate transmembrane transporter activity"/>
    <property type="evidence" value="ECO:0007669"/>
    <property type="project" value="InterPro"/>
</dbReference>
<dbReference type="STRING" id="4540.A0A3L6QL12"/>
<accession>A0A3L6QL12</accession>
<dbReference type="Proteomes" id="UP000275267">
    <property type="component" value="Unassembled WGS sequence"/>
</dbReference>
<gene>
    <name evidence="7" type="ORF">C2845_PM12G00680</name>
</gene>
<dbReference type="EMBL" id="PQIB02000012">
    <property type="protein sequence ID" value="RLM80116.1"/>
    <property type="molecule type" value="Genomic_DNA"/>
</dbReference>
<reference evidence="8" key="1">
    <citation type="journal article" date="2019" name="Nat. Commun.">
        <title>The genome of broomcorn millet.</title>
        <authorList>
            <person name="Zou C."/>
            <person name="Miki D."/>
            <person name="Li D."/>
            <person name="Tang Q."/>
            <person name="Xiao L."/>
            <person name="Rajput S."/>
            <person name="Deng P."/>
            <person name="Jia W."/>
            <person name="Huang R."/>
            <person name="Zhang M."/>
            <person name="Sun Y."/>
            <person name="Hu J."/>
            <person name="Fu X."/>
            <person name="Schnable P.S."/>
            <person name="Li F."/>
            <person name="Zhang H."/>
            <person name="Feng B."/>
            <person name="Zhu X."/>
            <person name="Liu R."/>
            <person name="Schnable J.C."/>
            <person name="Zhu J.-K."/>
            <person name="Zhang H."/>
        </authorList>
    </citation>
    <scope>NUCLEOTIDE SEQUENCE [LARGE SCALE GENOMIC DNA]</scope>
</reference>
<comment type="caution">
    <text evidence="7">The sequence shown here is derived from an EMBL/GenBank/DDBJ whole genome shotgun (WGS) entry which is preliminary data.</text>
</comment>
<keyword evidence="8" id="KW-1185">Reference proteome</keyword>
<evidence type="ECO:0000256" key="2">
    <source>
        <dbReference type="ARBA" id="ARBA00022692"/>
    </source>
</evidence>
<dbReference type="InterPro" id="IPR044772">
    <property type="entry name" value="NO3_transporter"/>
</dbReference>
<dbReference type="PANTHER" id="PTHR23515">
    <property type="entry name" value="HIGH-AFFINITY NITRATE TRANSPORTER 2.3"/>
    <property type="match status" value="1"/>
</dbReference>
<evidence type="ECO:0000256" key="5">
    <source>
        <dbReference type="SAM" id="MobiDB-lite"/>
    </source>
</evidence>
<evidence type="ECO:0000256" key="4">
    <source>
        <dbReference type="ARBA" id="ARBA00023136"/>
    </source>
</evidence>
<sequence>MGIMAMACTLPLALIHFPQWGSMLLPPGADADEERYYASEWSEEEKSLGRHSASLKFAENCRSERGRRNAILAGPATPPGSTPEHV</sequence>
<feature type="compositionally biased region" description="Pro residues" evidence="5">
    <location>
        <begin position="76"/>
        <end position="86"/>
    </location>
</feature>
<evidence type="ECO:0000313" key="8">
    <source>
        <dbReference type="Proteomes" id="UP000275267"/>
    </source>
</evidence>
<keyword evidence="6" id="KW-0732">Signal</keyword>
<proteinExistence type="predicted"/>
<evidence type="ECO:0000313" key="7">
    <source>
        <dbReference type="EMBL" id="RLM80116.1"/>
    </source>
</evidence>
<keyword evidence="3" id="KW-1133">Transmembrane helix</keyword>
<dbReference type="AlphaFoldDB" id="A0A3L6QL12"/>
<evidence type="ECO:0000256" key="1">
    <source>
        <dbReference type="ARBA" id="ARBA00004141"/>
    </source>
</evidence>